<comment type="caution">
    <text evidence="2">The sequence shown here is derived from an EMBL/GenBank/DDBJ whole genome shotgun (WGS) entry which is preliminary data.</text>
</comment>
<dbReference type="AlphaFoldDB" id="A0A364XX70"/>
<keyword evidence="3" id="KW-1185">Reference proteome</keyword>
<dbReference type="Gene3D" id="3.30.530.20">
    <property type="match status" value="1"/>
</dbReference>
<reference evidence="2 3" key="1">
    <citation type="submission" date="2018-06" db="EMBL/GenBank/DDBJ databases">
        <title>Chryseolinea flavus sp. nov., a member of the phylum Bacteroidetes isolated from soil.</title>
        <authorList>
            <person name="Li Y."/>
            <person name="Wang J."/>
        </authorList>
    </citation>
    <scope>NUCLEOTIDE SEQUENCE [LARGE SCALE GENOMIC DNA]</scope>
    <source>
        <strain evidence="2 3">SDU1-6</strain>
    </source>
</reference>
<keyword evidence="1" id="KW-1133">Transmembrane helix</keyword>
<evidence type="ECO:0000256" key="1">
    <source>
        <dbReference type="SAM" id="Phobius"/>
    </source>
</evidence>
<name>A0A364XX70_9BACT</name>
<dbReference type="CDD" id="cd07818">
    <property type="entry name" value="SRPBCC_1"/>
    <property type="match status" value="1"/>
</dbReference>
<keyword evidence="1" id="KW-0812">Transmembrane</keyword>
<dbReference type="SUPFAM" id="SSF55961">
    <property type="entry name" value="Bet v1-like"/>
    <property type="match status" value="1"/>
</dbReference>
<evidence type="ECO:0000313" key="2">
    <source>
        <dbReference type="EMBL" id="RAV98996.1"/>
    </source>
</evidence>
<dbReference type="InterPro" id="IPR023393">
    <property type="entry name" value="START-like_dom_sf"/>
</dbReference>
<evidence type="ECO:0000313" key="3">
    <source>
        <dbReference type="Proteomes" id="UP000251889"/>
    </source>
</evidence>
<feature type="transmembrane region" description="Helical" evidence="1">
    <location>
        <begin position="6"/>
        <end position="25"/>
    </location>
</feature>
<sequence>MTILIIILFILGGFIAFILIVALFVDRHYTITEEVIIQKPNDAVFDFVKQMRNQNQYNKWVMLDPNVRLEYIGADGTEGFICKWESDLKQAGKGQQTIKRVIPGSQVDYDIQFIEPFEGIAAAFLKTNEVGTDTTNVKWSFSSSMKYPMNIMIPIFGMKEMLRKDLALSLNNLKTILEK</sequence>
<dbReference type="RefSeq" id="WP_112748809.1">
    <property type="nucleotide sequence ID" value="NZ_QMFY01000013.1"/>
</dbReference>
<organism evidence="2 3">
    <name type="scientific">Pseudochryseolinea flava</name>
    <dbReference type="NCBI Taxonomy" id="2059302"/>
    <lineage>
        <taxon>Bacteria</taxon>
        <taxon>Pseudomonadati</taxon>
        <taxon>Bacteroidota</taxon>
        <taxon>Cytophagia</taxon>
        <taxon>Cytophagales</taxon>
        <taxon>Fulvivirgaceae</taxon>
        <taxon>Pseudochryseolinea</taxon>
    </lineage>
</organism>
<accession>A0A364XX70</accession>
<dbReference type="OrthoDB" id="9807923at2"/>
<protein>
    <submittedName>
        <fullName evidence="2">Polyketide cyclase</fullName>
    </submittedName>
</protein>
<dbReference type="EMBL" id="QMFY01000013">
    <property type="protein sequence ID" value="RAV98996.1"/>
    <property type="molecule type" value="Genomic_DNA"/>
</dbReference>
<proteinExistence type="predicted"/>
<keyword evidence="1" id="KW-0472">Membrane</keyword>
<gene>
    <name evidence="2" type="ORF">DQQ10_20580</name>
</gene>
<dbReference type="Proteomes" id="UP000251889">
    <property type="component" value="Unassembled WGS sequence"/>
</dbReference>